<dbReference type="RefSeq" id="WP_284187354.1">
    <property type="nucleotide sequence ID" value="NZ_BSPX01000016.1"/>
</dbReference>
<gene>
    <name evidence="1" type="ORF">GCM10007933_14320</name>
</gene>
<dbReference type="InterPro" id="IPR010239">
    <property type="entry name" value="CHP02001"/>
</dbReference>
<proteinExistence type="predicted"/>
<comment type="caution">
    <text evidence="1">The sequence shown here is derived from an EMBL/GenBank/DDBJ whole genome shotgun (WGS) entry which is preliminary data.</text>
</comment>
<organism evidence="1 2">
    <name type="scientific">Zoogloea oryzae</name>
    <dbReference type="NCBI Taxonomy" id="310767"/>
    <lineage>
        <taxon>Bacteria</taxon>
        <taxon>Pseudomonadati</taxon>
        <taxon>Pseudomonadota</taxon>
        <taxon>Betaproteobacteria</taxon>
        <taxon>Rhodocyclales</taxon>
        <taxon>Zoogloeaceae</taxon>
        <taxon>Zoogloea</taxon>
    </lineage>
</organism>
<dbReference type="Proteomes" id="UP001157167">
    <property type="component" value="Unassembled WGS sequence"/>
</dbReference>
<keyword evidence="2" id="KW-1185">Reference proteome</keyword>
<name>A0ABQ6F9Q2_9RHOO</name>
<accession>A0ABQ6F9Q2</accession>
<evidence type="ECO:0000313" key="1">
    <source>
        <dbReference type="EMBL" id="GLT21977.1"/>
    </source>
</evidence>
<protein>
    <recommendedName>
        <fullName evidence="3">Choline dehydrogenase</fullName>
    </recommendedName>
</protein>
<dbReference type="Pfam" id="PF09694">
    <property type="entry name" value="Gcw_chp"/>
    <property type="match status" value="1"/>
</dbReference>
<evidence type="ECO:0008006" key="3">
    <source>
        <dbReference type="Google" id="ProtNLM"/>
    </source>
</evidence>
<reference evidence="2" key="1">
    <citation type="journal article" date="2019" name="Int. J. Syst. Evol. Microbiol.">
        <title>The Global Catalogue of Microorganisms (GCM) 10K type strain sequencing project: providing services to taxonomists for standard genome sequencing and annotation.</title>
        <authorList>
            <consortium name="The Broad Institute Genomics Platform"/>
            <consortium name="The Broad Institute Genome Sequencing Center for Infectious Disease"/>
            <person name="Wu L."/>
            <person name="Ma J."/>
        </authorList>
    </citation>
    <scope>NUCLEOTIDE SEQUENCE [LARGE SCALE GENOMIC DNA]</scope>
    <source>
        <strain evidence="2">NBRC 102407</strain>
    </source>
</reference>
<sequence>MSNTIQRLTVLALTATAFHAPAHSQQDAEVSAAQPSLTANVGLFSSYRFRGLDQTFGKPAIQGGFDYAHASGLYAGNWNSNVSSGAGYPEGSLEMDFYGGYKTSLGDVGLDMGLLYYYYPGTHLDNAFAGVNRRHPGASASGGVTNGELYIAGSWRFLTLKYSHAVTEYFSMPGTRGTGYVDLSATHDFGNGYVLGAHVGRLLLRDFSYLNADGSTYDGRYTDWRIGVTRDMSGWIVGLAYVGTNAQGRCGNGEFYCFSSSMQRDGTGSGSQSRDAGRGVTIVSISRSF</sequence>
<dbReference type="NCBIfam" id="TIGR02001">
    <property type="entry name" value="gcw_chp"/>
    <property type="match status" value="1"/>
</dbReference>
<dbReference type="EMBL" id="BSPX01000016">
    <property type="protein sequence ID" value="GLT21977.1"/>
    <property type="molecule type" value="Genomic_DNA"/>
</dbReference>
<evidence type="ECO:0000313" key="2">
    <source>
        <dbReference type="Proteomes" id="UP001157167"/>
    </source>
</evidence>